<reference evidence="1" key="1">
    <citation type="submission" date="2021-06" db="EMBL/GenBank/DDBJ databases">
        <authorList>
            <person name="Kallberg Y."/>
            <person name="Tangrot J."/>
            <person name="Rosling A."/>
        </authorList>
    </citation>
    <scope>NUCLEOTIDE SEQUENCE</scope>
    <source>
        <strain evidence="1">CL356</strain>
    </source>
</reference>
<protein>
    <submittedName>
        <fullName evidence="1">6410_t:CDS:1</fullName>
    </submittedName>
</protein>
<evidence type="ECO:0000313" key="1">
    <source>
        <dbReference type="EMBL" id="CAG8636982.1"/>
    </source>
</evidence>
<evidence type="ECO:0000313" key="2">
    <source>
        <dbReference type="Proteomes" id="UP000789525"/>
    </source>
</evidence>
<organism evidence="1 2">
    <name type="scientific">Acaulospora colombiana</name>
    <dbReference type="NCBI Taxonomy" id="27376"/>
    <lineage>
        <taxon>Eukaryota</taxon>
        <taxon>Fungi</taxon>
        <taxon>Fungi incertae sedis</taxon>
        <taxon>Mucoromycota</taxon>
        <taxon>Glomeromycotina</taxon>
        <taxon>Glomeromycetes</taxon>
        <taxon>Diversisporales</taxon>
        <taxon>Acaulosporaceae</taxon>
        <taxon>Acaulospora</taxon>
    </lineage>
</organism>
<keyword evidence="2" id="KW-1185">Reference proteome</keyword>
<dbReference type="Proteomes" id="UP000789525">
    <property type="component" value="Unassembled WGS sequence"/>
</dbReference>
<dbReference type="EMBL" id="CAJVPT010018784">
    <property type="protein sequence ID" value="CAG8636982.1"/>
    <property type="molecule type" value="Genomic_DNA"/>
</dbReference>
<comment type="caution">
    <text evidence="1">The sequence shown here is derived from an EMBL/GenBank/DDBJ whole genome shotgun (WGS) entry which is preliminary data.</text>
</comment>
<name>A0ACA9N5T6_9GLOM</name>
<proteinExistence type="predicted"/>
<accession>A0ACA9N5T6</accession>
<gene>
    <name evidence="1" type="ORF">ACOLOM_LOCUS7824</name>
</gene>
<sequence length="177" mass="19430">MSNGNEANLLRDLTDLDGPSSEPNEGNIEHFFRLGGVYVADAENVRAAKENPSPVKYLDATFCLWGDGKPPKRGMPDWWPCAGSPGSMTRRSRHSTAAGRSTSISRQGETMGVSGQLEFWKMPLTMLQLSNSAASKHDDIAKSTSSLRSSKCKPWLRDMAKTKPQTAVSRLNRGFIQ</sequence>